<keyword evidence="3" id="KW-0808">Transferase</keyword>
<dbReference type="InterPro" id="IPR057279">
    <property type="entry name" value="MGAT4"/>
</dbReference>
<keyword evidence="3" id="KW-0328">Glycosyltransferase</keyword>
<keyword evidence="1" id="KW-0472">Membrane</keyword>
<organism evidence="3">
    <name type="scientific">Lygus hesperus</name>
    <name type="common">Western plant bug</name>
    <dbReference type="NCBI Taxonomy" id="30085"/>
    <lineage>
        <taxon>Eukaryota</taxon>
        <taxon>Metazoa</taxon>
        <taxon>Ecdysozoa</taxon>
        <taxon>Arthropoda</taxon>
        <taxon>Hexapoda</taxon>
        <taxon>Insecta</taxon>
        <taxon>Pterygota</taxon>
        <taxon>Neoptera</taxon>
        <taxon>Paraneoptera</taxon>
        <taxon>Hemiptera</taxon>
        <taxon>Heteroptera</taxon>
        <taxon>Panheteroptera</taxon>
        <taxon>Cimicomorpha</taxon>
        <taxon>Miridae</taxon>
        <taxon>Mirini</taxon>
        <taxon>Lygus</taxon>
    </lineage>
</organism>
<dbReference type="GO" id="GO:0005795">
    <property type="term" value="C:Golgi stack"/>
    <property type="evidence" value="ECO:0007669"/>
    <property type="project" value="TreeGrafter"/>
</dbReference>
<dbReference type="GO" id="GO:0005783">
    <property type="term" value="C:endoplasmic reticulum"/>
    <property type="evidence" value="ECO:0007669"/>
    <property type="project" value="TreeGrafter"/>
</dbReference>
<evidence type="ECO:0000313" key="4">
    <source>
        <dbReference type="EMBL" id="JAG61842.1"/>
    </source>
</evidence>
<dbReference type="Pfam" id="PF04666">
    <property type="entry name" value="MGAT4_cons"/>
    <property type="match status" value="1"/>
</dbReference>
<keyword evidence="1" id="KW-1133">Transmembrane helix</keyword>
<sequence>MGPIVTLLKQRFVFFGLIFVFLPCSMYILISSTDITGEKAAMKRLVKLQLRVEEFSKKYRAKEEEVEILSHHLSLLYDSGKLSAKTRTLLRKRTHRMRVPSTYHFQPHLLRASSLRPAFAISKDRYGVSMALGIPSVKRHVRNYLLTTLRNILNGMSESEKNDTVIIVFVAETRKKVLYSIINKIVEHFEKELNCGLVELVSPPASYYPEMSRLRLTLGDTEERVRWRTKQNLDFAFLMMYAQEKAKFYVHLEDDVIAVPHFVTTMKNVALERIKRKKPWFVLDFCQLGMIGKMFRAADLSWIVQFFFMFHNDQPADWLLQHLINIKSCSYDYTPEQCSKAEQKQWIRYTPSFFQHIGKNSSLKGKIQNLEVNDFGSSGWNANHSKLITV</sequence>
<dbReference type="GO" id="GO:0006487">
    <property type="term" value="P:protein N-linked glycosylation"/>
    <property type="evidence" value="ECO:0007669"/>
    <property type="project" value="TreeGrafter"/>
</dbReference>
<name>A0A0A9Y6V1_LYGHE</name>
<reference evidence="3" key="2">
    <citation type="submission" date="2014-07" db="EMBL/GenBank/DDBJ databases">
        <authorList>
            <person name="Hull J."/>
        </authorList>
    </citation>
    <scope>NUCLEOTIDE SEQUENCE</scope>
</reference>
<dbReference type="EMBL" id="GBHO01016791">
    <property type="protein sequence ID" value="JAG26813.1"/>
    <property type="molecule type" value="Transcribed_RNA"/>
</dbReference>
<reference evidence="4" key="3">
    <citation type="submission" date="2014-09" db="EMBL/GenBank/DDBJ databases">
        <authorList>
            <person name="Magalhaes I.L.F."/>
            <person name="Oliveira U."/>
            <person name="Santos F.R."/>
            <person name="Vidigal T.H.D.A."/>
            <person name="Brescovit A.D."/>
            <person name="Santos A.J."/>
        </authorList>
    </citation>
    <scope>NUCLEOTIDE SEQUENCE</scope>
</reference>
<evidence type="ECO:0000259" key="2">
    <source>
        <dbReference type="Pfam" id="PF04666"/>
    </source>
</evidence>
<dbReference type="PANTHER" id="PTHR12062:SF9">
    <property type="entry name" value="ALPHA-1,3-MANNOSYL-GLYCOPROTEIN 4-BETA-N-ACETYLGLUCOSAMINYLTRANSFERASE A, ISOFORM A"/>
    <property type="match status" value="1"/>
</dbReference>
<dbReference type="AlphaFoldDB" id="A0A0A9Y6V1"/>
<dbReference type="InterPro" id="IPR006759">
    <property type="entry name" value="Glyco_transf_54"/>
</dbReference>
<dbReference type="EMBL" id="GBRD01003979">
    <property type="protein sequence ID" value="JAG61842.1"/>
    <property type="molecule type" value="Transcribed_RNA"/>
</dbReference>
<feature type="domain" description="MGAT4 conserved region" evidence="2">
    <location>
        <begin position="101"/>
        <end position="375"/>
    </location>
</feature>
<dbReference type="PANTHER" id="PTHR12062">
    <property type="entry name" value="N-ACETYLGLUCOSAMINYLTRANSFERASE VI"/>
    <property type="match status" value="1"/>
</dbReference>
<evidence type="ECO:0000313" key="3">
    <source>
        <dbReference type="EMBL" id="JAG26813.1"/>
    </source>
</evidence>
<dbReference type="GO" id="GO:0005793">
    <property type="term" value="C:endoplasmic reticulum-Golgi intermediate compartment"/>
    <property type="evidence" value="ECO:0007669"/>
    <property type="project" value="TreeGrafter"/>
</dbReference>
<feature type="transmembrane region" description="Helical" evidence="1">
    <location>
        <begin position="12"/>
        <end position="30"/>
    </location>
</feature>
<protein>
    <submittedName>
        <fullName evidence="3">Alpha-1,3-mannosyl-glycoprotein 4-beta-N-acetylglucosaminyltransferase B</fullName>
    </submittedName>
</protein>
<accession>A0A0A9Y6V1</accession>
<dbReference type="GO" id="GO:0008375">
    <property type="term" value="F:acetylglucosaminyltransferase activity"/>
    <property type="evidence" value="ECO:0007669"/>
    <property type="project" value="TreeGrafter"/>
</dbReference>
<reference evidence="3" key="1">
    <citation type="journal article" date="2014" name="PLoS ONE">
        <title>Transcriptome-Based Identification of ABC Transporters in the Western Tarnished Plant Bug Lygus hesperus.</title>
        <authorList>
            <person name="Hull J.J."/>
            <person name="Chaney K."/>
            <person name="Geib S.M."/>
            <person name="Fabrick J.A."/>
            <person name="Brent C.S."/>
            <person name="Walsh D."/>
            <person name="Lavine L.C."/>
        </authorList>
    </citation>
    <scope>NUCLEOTIDE SEQUENCE</scope>
</reference>
<gene>
    <name evidence="3" type="primary">mgat4b_2</name>
    <name evidence="3" type="ORF">CM83_98566</name>
</gene>
<evidence type="ECO:0000256" key="1">
    <source>
        <dbReference type="SAM" id="Phobius"/>
    </source>
</evidence>
<keyword evidence="1" id="KW-0812">Transmembrane</keyword>
<proteinExistence type="predicted"/>